<dbReference type="InterPro" id="IPR001254">
    <property type="entry name" value="Trypsin_dom"/>
</dbReference>
<dbReference type="FunFam" id="2.40.10.10:FF:000047">
    <property type="entry name" value="Trypsin eta"/>
    <property type="match status" value="1"/>
</dbReference>
<name>A0ABD2NH79_9CUCU</name>
<evidence type="ECO:0000256" key="9">
    <source>
        <dbReference type="RuleBase" id="RU363034"/>
    </source>
</evidence>
<evidence type="ECO:0000256" key="3">
    <source>
        <dbReference type="ARBA" id="ARBA00022670"/>
    </source>
</evidence>
<dbReference type="SMART" id="SM00680">
    <property type="entry name" value="CLIP"/>
    <property type="match status" value="1"/>
</dbReference>
<comment type="subcellular location">
    <subcellularLocation>
        <location evidence="1">Secreted</location>
    </subcellularLocation>
</comment>
<proteinExistence type="inferred from homology"/>
<evidence type="ECO:0000256" key="5">
    <source>
        <dbReference type="ARBA" id="ARBA00022801"/>
    </source>
</evidence>
<evidence type="ECO:0000256" key="8">
    <source>
        <dbReference type="ARBA" id="ARBA00024195"/>
    </source>
</evidence>
<dbReference type="GO" id="GO:0004175">
    <property type="term" value="F:endopeptidase activity"/>
    <property type="evidence" value="ECO:0007669"/>
    <property type="project" value="UniProtKB-ARBA"/>
</dbReference>
<evidence type="ECO:0000256" key="11">
    <source>
        <dbReference type="SAM" id="SignalP"/>
    </source>
</evidence>
<dbReference type="SUPFAM" id="SSF50494">
    <property type="entry name" value="Trypsin-like serine proteases"/>
    <property type="match status" value="1"/>
</dbReference>
<keyword evidence="4 11" id="KW-0732">Signal</keyword>
<dbReference type="GO" id="GO:0005576">
    <property type="term" value="C:extracellular region"/>
    <property type="evidence" value="ECO:0007669"/>
    <property type="project" value="UniProtKB-SubCell"/>
</dbReference>
<keyword evidence="7" id="KW-1015">Disulfide bond</keyword>
<feature type="chain" id="PRO_5044768124" description="Serine protease snake" evidence="11">
    <location>
        <begin position="17"/>
        <end position="416"/>
    </location>
</feature>
<dbReference type="Gene3D" id="2.40.10.10">
    <property type="entry name" value="Trypsin-like serine proteases"/>
    <property type="match status" value="1"/>
</dbReference>
<gene>
    <name evidence="14" type="ORF">HHI36_013359</name>
</gene>
<feature type="domain" description="Peptidase S1" evidence="12">
    <location>
        <begin position="173"/>
        <end position="415"/>
    </location>
</feature>
<keyword evidence="6 9" id="KW-0720">Serine protease</keyword>
<feature type="domain" description="Clip" evidence="13">
    <location>
        <begin position="22"/>
        <end position="66"/>
    </location>
</feature>
<dbReference type="SMART" id="SM00020">
    <property type="entry name" value="Tryp_SPc"/>
    <property type="match status" value="1"/>
</dbReference>
<evidence type="ECO:0000256" key="1">
    <source>
        <dbReference type="ARBA" id="ARBA00004613"/>
    </source>
</evidence>
<dbReference type="EMBL" id="JABFTP020000103">
    <property type="protein sequence ID" value="KAL3278018.1"/>
    <property type="molecule type" value="Genomic_DNA"/>
</dbReference>
<dbReference type="GO" id="GO:0016485">
    <property type="term" value="P:protein processing"/>
    <property type="evidence" value="ECO:0007669"/>
    <property type="project" value="UniProtKB-ARBA"/>
</dbReference>
<comment type="caution">
    <text evidence="14">The sequence shown here is derived from an EMBL/GenBank/DDBJ whole genome shotgun (WGS) entry which is preliminary data.</text>
</comment>
<dbReference type="PROSITE" id="PS00135">
    <property type="entry name" value="TRYPSIN_SER"/>
    <property type="match status" value="1"/>
</dbReference>
<keyword evidence="3 9" id="KW-0645">Protease</keyword>
<evidence type="ECO:0008006" key="16">
    <source>
        <dbReference type="Google" id="ProtNLM"/>
    </source>
</evidence>
<dbReference type="InterPro" id="IPR033116">
    <property type="entry name" value="TRYPSIN_SER"/>
</dbReference>
<evidence type="ECO:0000259" key="13">
    <source>
        <dbReference type="PROSITE" id="PS51888"/>
    </source>
</evidence>
<evidence type="ECO:0000259" key="12">
    <source>
        <dbReference type="PROSITE" id="PS50240"/>
    </source>
</evidence>
<dbReference type="CDD" id="cd00190">
    <property type="entry name" value="Tryp_SPc"/>
    <property type="match status" value="1"/>
</dbReference>
<dbReference type="InterPro" id="IPR001314">
    <property type="entry name" value="Peptidase_S1A"/>
</dbReference>
<dbReference type="PROSITE" id="PS50240">
    <property type="entry name" value="TRYPSIN_DOM"/>
    <property type="match status" value="1"/>
</dbReference>
<evidence type="ECO:0000256" key="7">
    <source>
        <dbReference type="ARBA" id="ARBA00023157"/>
    </source>
</evidence>
<reference evidence="14 15" key="1">
    <citation type="journal article" date="2021" name="BMC Biol.">
        <title>Horizontally acquired antibacterial genes associated with adaptive radiation of ladybird beetles.</title>
        <authorList>
            <person name="Li H.S."/>
            <person name="Tang X.F."/>
            <person name="Huang Y.H."/>
            <person name="Xu Z.Y."/>
            <person name="Chen M.L."/>
            <person name="Du X.Y."/>
            <person name="Qiu B.Y."/>
            <person name="Chen P.T."/>
            <person name="Zhang W."/>
            <person name="Slipinski A."/>
            <person name="Escalona H.E."/>
            <person name="Waterhouse R.M."/>
            <person name="Zwick A."/>
            <person name="Pang H."/>
        </authorList>
    </citation>
    <scope>NUCLEOTIDE SEQUENCE [LARGE SCALE GENOMIC DNA]</scope>
    <source>
        <strain evidence="14">SYSU2018</strain>
    </source>
</reference>
<protein>
    <recommendedName>
        <fullName evidence="16">Serine protease snake</fullName>
    </recommendedName>
</protein>
<evidence type="ECO:0000256" key="6">
    <source>
        <dbReference type="ARBA" id="ARBA00022825"/>
    </source>
</evidence>
<dbReference type="PROSITE" id="PS00134">
    <property type="entry name" value="TRYPSIN_HIS"/>
    <property type="match status" value="1"/>
</dbReference>
<dbReference type="PANTHER" id="PTHR24260:SF147">
    <property type="entry name" value="EG:BACR7A4.3 PROTEIN-RELATED"/>
    <property type="match status" value="1"/>
</dbReference>
<keyword evidence="2" id="KW-0964">Secreted</keyword>
<evidence type="ECO:0000256" key="10">
    <source>
        <dbReference type="SAM" id="MobiDB-lite"/>
    </source>
</evidence>
<comment type="similarity">
    <text evidence="8">Belongs to the peptidase S1 family. CLIP subfamily.</text>
</comment>
<keyword evidence="5 9" id="KW-0378">Hydrolase</keyword>
<dbReference type="Proteomes" id="UP001516400">
    <property type="component" value="Unassembled WGS sequence"/>
</dbReference>
<evidence type="ECO:0000313" key="15">
    <source>
        <dbReference type="Proteomes" id="UP001516400"/>
    </source>
</evidence>
<accession>A0ABD2NH79</accession>
<dbReference type="InterPro" id="IPR022700">
    <property type="entry name" value="CLIP"/>
</dbReference>
<dbReference type="PANTHER" id="PTHR24260">
    <property type="match status" value="1"/>
</dbReference>
<feature type="signal peptide" evidence="11">
    <location>
        <begin position="1"/>
        <end position="16"/>
    </location>
</feature>
<dbReference type="PROSITE" id="PS51888">
    <property type="entry name" value="CLIP"/>
    <property type="match status" value="1"/>
</dbReference>
<evidence type="ECO:0000256" key="4">
    <source>
        <dbReference type="ARBA" id="ARBA00022729"/>
    </source>
</evidence>
<dbReference type="AlphaFoldDB" id="A0ABD2NH79"/>
<dbReference type="GO" id="GO:0008236">
    <property type="term" value="F:serine-type peptidase activity"/>
    <property type="evidence" value="ECO:0007669"/>
    <property type="project" value="UniProtKB-KW"/>
</dbReference>
<sequence length="416" mass="45975">MFYLVIVLLNIATILCMQEGDPCTLPNSQQSECRSLLKCPSAIQLIQNQKIPQTCGFVGTVPIVCCILKENSASDTTPTSNKFVSYTETIAESTTHNTALRNIPESESERSDSKNSIVSNLNSYTEKTTGNKSYEKCLEYSNLVKVSQQPPILFIEKEEVEVISCGFKIMPLIVGGVQATRKEFPHMALVGYGSSDDIQWTCGGSLISELYVLTAAHCLDHRQLGNATLVRLGVTAINDLYHRQDISILDRLSHPKFEYPSFYNDIGLIKLAKAAVFNEYVRPACLNLQQNITDTRALATGWGRMDFEGDSSENLLKVTLELGDAVICNKSLNREAFRRKLKEGIVGDTQICAGSQGKDTCQGDSGGPLQIYSKLDCMYEVIGVTSFGKACGIGRSPGVYTKVSYYLDWIEENVWE</sequence>
<dbReference type="PRINTS" id="PR00722">
    <property type="entry name" value="CHYMOTRYPSIN"/>
</dbReference>
<evidence type="ECO:0000256" key="2">
    <source>
        <dbReference type="ARBA" id="ARBA00022525"/>
    </source>
</evidence>
<dbReference type="InterPro" id="IPR009003">
    <property type="entry name" value="Peptidase_S1_PA"/>
</dbReference>
<organism evidence="14 15">
    <name type="scientific">Cryptolaemus montrouzieri</name>
    <dbReference type="NCBI Taxonomy" id="559131"/>
    <lineage>
        <taxon>Eukaryota</taxon>
        <taxon>Metazoa</taxon>
        <taxon>Ecdysozoa</taxon>
        <taxon>Arthropoda</taxon>
        <taxon>Hexapoda</taxon>
        <taxon>Insecta</taxon>
        <taxon>Pterygota</taxon>
        <taxon>Neoptera</taxon>
        <taxon>Endopterygota</taxon>
        <taxon>Coleoptera</taxon>
        <taxon>Polyphaga</taxon>
        <taxon>Cucujiformia</taxon>
        <taxon>Coccinelloidea</taxon>
        <taxon>Coccinellidae</taxon>
        <taxon>Scymninae</taxon>
        <taxon>Scymnini</taxon>
        <taxon>Cryptolaemus</taxon>
    </lineage>
</organism>
<evidence type="ECO:0000313" key="14">
    <source>
        <dbReference type="EMBL" id="KAL3278018.1"/>
    </source>
</evidence>
<dbReference type="InterPro" id="IPR051333">
    <property type="entry name" value="CLIP_Serine_Protease"/>
</dbReference>
<dbReference type="InterPro" id="IPR018114">
    <property type="entry name" value="TRYPSIN_HIS"/>
</dbReference>
<dbReference type="Pfam" id="PF00089">
    <property type="entry name" value="Trypsin"/>
    <property type="match status" value="1"/>
</dbReference>
<dbReference type="InterPro" id="IPR043504">
    <property type="entry name" value="Peptidase_S1_PA_chymotrypsin"/>
</dbReference>
<keyword evidence="15" id="KW-1185">Reference proteome</keyword>
<feature type="region of interest" description="Disordered" evidence="10">
    <location>
        <begin position="96"/>
        <end position="119"/>
    </location>
</feature>